<keyword evidence="5" id="KW-0418">Kinase</keyword>
<dbReference type="AlphaFoldDB" id="A0AAX3LK78"/>
<dbReference type="Pfam" id="PF12860">
    <property type="entry name" value="PAS_7"/>
    <property type="match status" value="1"/>
</dbReference>
<gene>
    <name evidence="10" type="ORF">PL336_09670</name>
</gene>
<name>A0AAX3LK78_9RHOB</name>
<dbReference type="SMART" id="SM00388">
    <property type="entry name" value="HisKA"/>
    <property type="match status" value="1"/>
</dbReference>
<evidence type="ECO:0000313" key="11">
    <source>
        <dbReference type="Proteomes" id="UP001210770"/>
    </source>
</evidence>
<dbReference type="EC" id="2.7.13.3" evidence="2"/>
<dbReference type="GO" id="GO:0005524">
    <property type="term" value="F:ATP binding"/>
    <property type="evidence" value="ECO:0007669"/>
    <property type="project" value="UniProtKB-KW"/>
</dbReference>
<dbReference type="InterPro" id="IPR036097">
    <property type="entry name" value="HisK_dim/P_sf"/>
</dbReference>
<dbReference type="CDD" id="cd00082">
    <property type="entry name" value="HisKA"/>
    <property type="match status" value="1"/>
</dbReference>
<dbReference type="GO" id="GO:0005886">
    <property type="term" value="C:plasma membrane"/>
    <property type="evidence" value="ECO:0007669"/>
    <property type="project" value="TreeGrafter"/>
</dbReference>
<evidence type="ECO:0000256" key="3">
    <source>
        <dbReference type="ARBA" id="ARBA00022553"/>
    </source>
</evidence>
<evidence type="ECO:0000259" key="8">
    <source>
        <dbReference type="PROSITE" id="PS50109"/>
    </source>
</evidence>
<keyword evidence="6" id="KW-0902">Two-component regulatory system</keyword>
<evidence type="ECO:0000256" key="5">
    <source>
        <dbReference type="ARBA" id="ARBA00022777"/>
    </source>
</evidence>
<dbReference type="FunFam" id="3.30.565.10:FF:000010">
    <property type="entry name" value="Sensor histidine kinase RcsC"/>
    <property type="match status" value="1"/>
</dbReference>
<dbReference type="SMART" id="SM00387">
    <property type="entry name" value="HATPase_c"/>
    <property type="match status" value="1"/>
</dbReference>
<dbReference type="EMBL" id="CP116423">
    <property type="protein sequence ID" value="WCE69074.1"/>
    <property type="molecule type" value="Genomic_DNA"/>
</dbReference>
<dbReference type="InterPro" id="IPR004358">
    <property type="entry name" value="Sig_transdc_His_kin-like_C"/>
</dbReference>
<dbReference type="SUPFAM" id="SSF47384">
    <property type="entry name" value="Homodimeric domain of signal transducing histidine kinase"/>
    <property type="match status" value="1"/>
</dbReference>
<evidence type="ECO:0000256" key="2">
    <source>
        <dbReference type="ARBA" id="ARBA00012438"/>
    </source>
</evidence>
<dbReference type="GO" id="GO:0000155">
    <property type="term" value="F:phosphorelay sensor kinase activity"/>
    <property type="evidence" value="ECO:0007669"/>
    <property type="project" value="InterPro"/>
</dbReference>
<feature type="transmembrane region" description="Helical" evidence="7">
    <location>
        <begin position="12"/>
        <end position="33"/>
    </location>
</feature>
<evidence type="ECO:0000256" key="4">
    <source>
        <dbReference type="ARBA" id="ARBA00022679"/>
    </source>
</evidence>
<evidence type="ECO:0000313" key="10">
    <source>
        <dbReference type="EMBL" id="WCE69074.1"/>
    </source>
</evidence>
<keyword evidence="7" id="KW-0812">Transmembrane</keyword>
<dbReference type="InterPro" id="IPR003661">
    <property type="entry name" value="HisK_dim/P_dom"/>
</dbReference>
<proteinExistence type="predicted"/>
<dbReference type="PROSITE" id="PS50109">
    <property type="entry name" value="HIS_KIN"/>
    <property type="match status" value="1"/>
</dbReference>
<sequence length="683" mass="75988">MANAFRDYATSKAYIIVNFIVLCCVAGISYSIVKLDYEQHIGSIRQDARQTLHEVSNQVQHQFQETILVTKNIENILLSGEAFKDKKIELLVKELRDRNPGIQAFALAPDLKITHSYPKTQNGETIGLEYKNIPTQLSGVANAYRRQSPTIEGPLNLVQGGKGYIMHYPVFERPIGLGAPRFGGVMSIVFQPDRLFEPHQNPHQAADYIYSLRAFPTGVMPPEIEPAAVDPTAPVRTRFELLGKTWEATASPANGLPPYAPQSPYLVAFALIATIALMAGLWAFRRVTLKKQEAHALLAEGIGSIQEGFIAFDEKERLVTVNSKFLEYHPEIADLLIPGKTIEELLRHWVARHQHPEQVEEREAWIAKRLARFRNPTGAFILEVSDNFWLKVTESRTPHGYTVGIWTDVTAEKRALDAAKAADREKTEFLNNVSHELRTPLTVISGRATFLQHAEKLPQARRLQTALNNSANATPDIRHSVDEFQNFVSDQAGGIAGSSKHMLRLVEDLLDWTKVARGKMELDLQEIETSEIARSVADDLRPDAEAKGLTLTYEDNGTALANADPVRLRQILYNLISNAIKFTRSGNIHLQMQQDAEEITFSVSDTGCGISEDNLERVFLRFQQVDGSMSRENGGLGLGLAIAEQLASLHGGSLSLESKVDVGSTFRLTLPRPVADSEMRRSA</sequence>
<accession>A0AAX3LK78</accession>
<keyword evidence="4" id="KW-0808">Transferase</keyword>
<dbReference type="InterPro" id="IPR036890">
    <property type="entry name" value="HATPase_C_sf"/>
</dbReference>
<evidence type="ECO:0000256" key="1">
    <source>
        <dbReference type="ARBA" id="ARBA00000085"/>
    </source>
</evidence>
<keyword evidence="7" id="KW-0472">Membrane</keyword>
<dbReference type="SMART" id="SM01079">
    <property type="entry name" value="CHASE"/>
    <property type="match status" value="1"/>
</dbReference>
<keyword evidence="3" id="KW-0597">Phosphoprotein</keyword>
<dbReference type="SUPFAM" id="SSF55874">
    <property type="entry name" value="ATPase domain of HSP90 chaperone/DNA topoisomerase II/histidine kinase"/>
    <property type="match status" value="1"/>
</dbReference>
<keyword evidence="10" id="KW-0547">Nucleotide-binding</keyword>
<evidence type="ECO:0000256" key="7">
    <source>
        <dbReference type="SAM" id="Phobius"/>
    </source>
</evidence>
<keyword evidence="10" id="KW-0067">ATP-binding</keyword>
<dbReference type="Pfam" id="PF02518">
    <property type="entry name" value="HATPase_c"/>
    <property type="match status" value="1"/>
</dbReference>
<dbReference type="InterPro" id="IPR006189">
    <property type="entry name" value="CHASE_dom"/>
</dbReference>
<dbReference type="PANTHER" id="PTHR43047:SF72">
    <property type="entry name" value="OSMOSENSING HISTIDINE PROTEIN KINASE SLN1"/>
    <property type="match status" value="1"/>
</dbReference>
<dbReference type="InterPro" id="IPR003594">
    <property type="entry name" value="HATPase_dom"/>
</dbReference>
<keyword evidence="7" id="KW-1133">Transmembrane helix</keyword>
<dbReference type="Gene3D" id="3.30.450.20">
    <property type="entry name" value="PAS domain"/>
    <property type="match status" value="1"/>
</dbReference>
<dbReference type="RefSeq" id="WP_271687350.1">
    <property type="nucleotide sequence ID" value="NZ_CP116423.1"/>
</dbReference>
<comment type="catalytic activity">
    <reaction evidence="1">
        <text>ATP + protein L-histidine = ADP + protein N-phospho-L-histidine.</text>
        <dbReference type="EC" id="2.7.13.3"/>
    </reaction>
</comment>
<dbReference type="Pfam" id="PF00512">
    <property type="entry name" value="HisKA"/>
    <property type="match status" value="1"/>
</dbReference>
<dbReference type="PANTHER" id="PTHR43047">
    <property type="entry name" value="TWO-COMPONENT HISTIDINE PROTEIN KINASE"/>
    <property type="match status" value="1"/>
</dbReference>
<dbReference type="Gene3D" id="1.10.287.130">
    <property type="match status" value="1"/>
</dbReference>
<dbReference type="CDD" id="cd16922">
    <property type="entry name" value="HATPase_EvgS-ArcB-TorS-like"/>
    <property type="match status" value="1"/>
</dbReference>
<feature type="domain" description="CHASE" evidence="9">
    <location>
        <begin position="113"/>
        <end position="197"/>
    </location>
</feature>
<dbReference type="Proteomes" id="UP001210770">
    <property type="component" value="Chromosome"/>
</dbReference>
<dbReference type="Gene3D" id="3.30.565.10">
    <property type="entry name" value="Histidine kinase-like ATPase, C-terminal domain"/>
    <property type="match status" value="1"/>
</dbReference>
<dbReference type="PROSITE" id="PS50839">
    <property type="entry name" value="CHASE"/>
    <property type="match status" value="1"/>
</dbReference>
<dbReference type="PRINTS" id="PR00344">
    <property type="entry name" value="BCTRLSENSOR"/>
</dbReference>
<dbReference type="InterPro" id="IPR005467">
    <property type="entry name" value="His_kinase_dom"/>
</dbReference>
<protein>
    <recommendedName>
        <fullName evidence="2">histidine kinase</fullName>
        <ecNumber evidence="2">2.7.13.3</ecNumber>
    </recommendedName>
</protein>
<evidence type="ECO:0000259" key="9">
    <source>
        <dbReference type="PROSITE" id="PS50839"/>
    </source>
</evidence>
<evidence type="ECO:0000256" key="6">
    <source>
        <dbReference type="ARBA" id="ARBA00023012"/>
    </source>
</evidence>
<dbReference type="Pfam" id="PF03924">
    <property type="entry name" value="CHASE"/>
    <property type="match status" value="1"/>
</dbReference>
<feature type="domain" description="Histidine kinase" evidence="8">
    <location>
        <begin position="432"/>
        <end position="674"/>
    </location>
</feature>
<reference evidence="10" key="1">
    <citation type="submission" date="2023-01" db="EMBL/GenBank/DDBJ databases">
        <title>Comparative genomic analysis of cold water coral derived Sulfitobacter faviae: insights into their metabolism and habitat adaptation.</title>
        <authorList>
            <person name="Guo Y."/>
            <person name="Lin S."/>
            <person name="Huang Z."/>
            <person name="Tang K."/>
            <person name="Wang X."/>
        </authorList>
    </citation>
    <scope>NUCLEOTIDE SEQUENCE</scope>
    <source>
        <strain evidence="10">SCSIO W_1865</strain>
    </source>
</reference>
<dbReference type="GO" id="GO:0009927">
    <property type="term" value="F:histidine phosphotransfer kinase activity"/>
    <property type="evidence" value="ECO:0007669"/>
    <property type="project" value="TreeGrafter"/>
</dbReference>
<organism evidence="10 11">
    <name type="scientific">Sulfitobacter faviae</name>
    <dbReference type="NCBI Taxonomy" id="1775881"/>
    <lineage>
        <taxon>Bacteria</taxon>
        <taxon>Pseudomonadati</taxon>
        <taxon>Pseudomonadota</taxon>
        <taxon>Alphaproteobacteria</taxon>
        <taxon>Rhodobacterales</taxon>
        <taxon>Roseobacteraceae</taxon>
        <taxon>Sulfitobacter</taxon>
    </lineage>
</organism>
<feature type="transmembrane region" description="Helical" evidence="7">
    <location>
        <begin position="265"/>
        <end position="284"/>
    </location>
</feature>